<feature type="domain" description="InsA N-terminal zinc ribbon" evidence="1">
    <location>
        <begin position="1"/>
        <end position="16"/>
    </location>
</feature>
<sequence>MATVTIHCPRCDSDEVPKKSMLLHFQFPHANASSISHSS</sequence>
<accession>A0A6P1UZ36</accession>
<gene>
    <name evidence="2" type="ORF">GW952_19570</name>
</gene>
<proteinExistence type="predicted"/>
<dbReference type="GO" id="GO:0006313">
    <property type="term" value="P:DNA transposition"/>
    <property type="evidence" value="ECO:0007669"/>
    <property type="project" value="InterPro"/>
</dbReference>
<dbReference type="Proteomes" id="UP000464389">
    <property type="component" value="Chromosome"/>
</dbReference>
<dbReference type="InterPro" id="IPR003220">
    <property type="entry name" value="InsA_N_dom_Znf"/>
</dbReference>
<evidence type="ECO:0000313" key="2">
    <source>
        <dbReference type="EMBL" id="QHS47653.1"/>
    </source>
</evidence>
<dbReference type="AlphaFoldDB" id="A0A6P1UZ36"/>
<dbReference type="Pfam" id="PF03811">
    <property type="entry name" value="Zn_ribbon_InsA"/>
    <property type="match status" value="1"/>
</dbReference>
<dbReference type="RefSeq" id="WP_077258877.1">
    <property type="nucleotide sequence ID" value="NZ_CABGLD010000009.1"/>
</dbReference>
<dbReference type="EMBL" id="CP048108">
    <property type="protein sequence ID" value="QHS47653.1"/>
    <property type="molecule type" value="Genomic_DNA"/>
</dbReference>
<evidence type="ECO:0000313" key="3">
    <source>
        <dbReference type="Proteomes" id="UP000464389"/>
    </source>
</evidence>
<reference evidence="2 3" key="1">
    <citation type="submission" date="2020-01" db="EMBL/GenBank/DDBJ databases">
        <title>Bactrocera dorsalis gut bacteria genome.</title>
        <authorList>
            <person name="Zhang H."/>
            <person name="Cai Z."/>
        </authorList>
    </citation>
    <scope>NUCLEOTIDE SEQUENCE [LARGE SCALE GENOMIC DNA]</scope>
    <source>
        <strain evidence="2 3">BD177</strain>
    </source>
</reference>
<protein>
    <recommendedName>
        <fullName evidence="1">InsA N-terminal zinc ribbon domain-containing protein</fullName>
    </recommendedName>
</protein>
<evidence type="ECO:0000259" key="1">
    <source>
        <dbReference type="Pfam" id="PF03811"/>
    </source>
</evidence>
<organism evidence="2 3">
    <name type="scientific">Klebsiella michiganensis</name>
    <dbReference type="NCBI Taxonomy" id="1134687"/>
    <lineage>
        <taxon>Bacteria</taxon>
        <taxon>Pseudomonadati</taxon>
        <taxon>Pseudomonadota</taxon>
        <taxon>Gammaproteobacteria</taxon>
        <taxon>Enterobacterales</taxon>
        <taxon>Enterobacteriaceae</taxon>
        <taxon>Klebsiella/Raoultella group</taxon>
        <taxon>Klebsiella</taxon>
    </lineage>
</organism>
<name>A0A6P1UZ36_9ENTR</name>